<dbReference type="EMBL" id="CAJVPU010003121">
    <property type="protein sequence ID" value="CAG8513497.1"/>
    <property type="molecule type" value="Genomic_DNA"/>
</dbReference>
<comment type="caution">
    <text evidence="1">The sequence shown here is derived from an EMBL/GenBank/DDBJ whole genome shotgun (WGS) entry which is preliminary data.</text>
</comment>
<organism evidence="1 2">
    <name type="scientific">Dentiscutata heterogama</name>
    <dbReference type="NCBI Taxonomy" id="1316150"/>
    <lineage>
        <taxon>Eukaryota</taxon>
        <taxon>Fungi</taxon>
        <taxon>Fungi incertae sedis</taxon>
        <taxon>Mucoromycota</taxon>
        <taxon>Glomeromycotina</taxon>
        <taxon>Glomeromycetes</taxon>
        <taxon>Diversisporales</taxon>
        <taxon>Gigasporaceae</taxon>
        <taxon>Dentiscutata</taxon>
    </lineage>
</organism>
<reference evidence="1" key="1">
    <citation type="submission" date="2021-06" db="EMBL/GenBank/DDBJ databases">
        <authorList>
            <person name="Kallberg Y."/>
            <person name="Tangrot J."/>
            <person name="Rosling A."/>
        </authorList>
    </citation>
    <scope>NUCLEOTIDE SEQUENCE</scope>
    <source>
        <strain evidence="1">IL203A</strain>
    </source>
</reference>
<accession>A0ACA9L7D1</accession>
<proteinExistence type="predicted"/>
<protein>
    <submittedName>
        <fullName evidence="1">14421_t:CDS:1</fullName>
    </submittedName>
</protein>
<keyword evidence="2" id="KW-1185">Reference proteome</keyword>
<evidence type="ECO:0000313" key="2">
    <source>
        <dbReference type="Proteomes" id="UP000789702"/>
    </source>
</evidence>
<gene>
    <name evidence="1" type="ORF">DHETER_LOCUS3573</name>
</gene>
<evidence type="ECO:0000313" key="1">
    <source>
        <dbReference type="EMBL" id="CAG8513497.1"/>
    </source>
</evidence>
<name>A0ACA9L7D1_9GLOM</name>
<sequence>MKENDTSTSSAQPFNEMFTDSITRSSSPTLEISTSARSDIKIYDNPTFKKAKFGRKGGSTSNLISHLSNIHGITKDGPKLSEHDDVNKLLN</sequence>
<dbReference type="Proteomes" id="UP000789702">
    <property type="component" value="Unassembled WGS sequence"/>
</dbReference>